<accession>A0A4U1JP98</accession>
<name>A0A4U1JP98_RHOCA</name>
<proteinExistence type="predicted"/>
<gene>
    <name evidence="2" type="ORF">FBT96_13145</name>
</gene>
<dbReference type="Proteomes" id="UP000310597">
    <property type="component" value="Unassembled WGS sequence"/>
</dbReference>
<dbReference type="AlphaFoldDB" id="A0A4U1JP98"/>
<evidence type="ECO:0000313" key="3">
    <source>
        <dbReference type="Proteomes" id="UP000310597"/>
    </source>
</evidence>
<feature type="region of interest" description="Disordered" evidence="1">
    <location>
        <begin position="475"/>
        <end position="498"/>
    </location>
</feature>
<sequence>MASSNFGRADSRRESIREISARPHWEGIINVDDIDRLVILGHISVAGLEKLDRIISVAVRHKEVDVAALRSGTLEMTVSDLSLARKTMWRLFDAHPLLRSLDKVIALRSPGSGVRAPYPARARRMSVHLHELPDALQVAFLHMEAGLVGGNGTVPVPAMIITMRTKVCELAKAAKDVGLSVSMCVETVTAYERSMATREKPLSPKTVLSSMRQIRDFARYIGISPDLEEHLAARLRLHDARSLRSVPQKEAKIAKLPTYSDIFGLALDLLGRAAAMAHPRRAQHLRNAAVALTLLCPFPLRVADTQLRFGDQIRWEGGEYWLRFHVSKTRRPFNAPVIPVFGFFLDQLILQGAASEHLTRLREDCFARGRALFTNYDDTDVHDRYPSYLWSKYLGTGCHAARTHLHDSFGRLGTRGVELAMAACDHRSERTAEAYRTRAFEMLALEQAQNRITAGIFDAEWQAYFGDGGVAALPLPDGAECDPSDEISPDPLRMEDAK</sequence>
<dbReference type="RefSeq" id="WP_136907379.1">
    <property type="nucleotide sequence ID" value="NZ_SWJZ01000056.1"/>
</dbReference>
<dbReference type="OrthoDB" id="7832779at2"/>
<feature type="compositionally biased region" description="Acidic residues" evidence="1">
    <location>
        <begin position="479"/>
        <end position="488"/>
    </location>
</feature>
<dbReference type="EMBL" id="SWJZ01000056">
    <property type="protein sequence ID" value="TKD17653.1"/>
    <property type="molecule type" value="Genomic_DNA"/>
</dbReference>
<comment type="caution">
    <text evidence="2">The sequence shown here is derived from an EMBL/GenBank/DDBJ whole genome shotgun (WGS) entry which is preliminary data.</text>
</comment>
<protein>
    <submittedName>
        <fullName evidence="2">Uncharacterized protein</fullName>
    </submittedName>
</protein>
<organism evidence="2 3">
    <name type="scientific">Rhodobacter capsulatus</name>
    <name type="common">Rhodopseudomonas capsulata</name>
    <dbReference type="NCBI Taxonomy" id="1061"/>
    <lineage>
        <taxon>Bacteria</taxon>
        <taxon>Pseudomonadati</taxon>
        <taxon>Pseudomonadota</taxon>
        <taxon>Alphaproteobacteria</taxon>
        <taxon>Rhodobacterales</taxon>
        <taxon>Rhodobacter group</taxon>
        <taxon>Rhodobacter</taxon>
    </lineage>
</organism>
<evidence type="ECO:0000313" key="2">
    <source>
        <dbReference type="EMBL" id="TKD17653.1"/>
    </source>
</evidence>
<evidence type="ECO:0000256" key="1">
    <source>
        <dbReference type="SAM" id="MobiDB-lite"/>
    </source>
</evidence>
<reference evidence="2 3" key="1">
    <citation type="submission" date="2019-04" db="EMBL/GenBank/DDBJ databases">
        <title>Draft Whole-Genome sequence of the purple photosynthetic bacterium Rhodobacter capsulatus SP108 with an indigenous class A beta-lactamase.</title>
        <authorList>
            <person name="Robertson S."/>
            <person name="Meyer T.E."/>
            <person name="Kyndt J.A."/>
        </authorList>
    </citation>
    <scope>NUCLEOTIDE SEQUENCE [LARGE SCALE GENOMIC DNA]</scope>
    <source>
        <strain evidence="2 3">SP108</strain>
    </source>
</reference>